<dbReference type="PROSITE" id="PS50887">
    <property type="entry name" value="GGDEF"/>
    <property type="match status" value="1"/>
</dbReference>
<feature type="transmembrane region" description="Helical" evidence="2">
    <location>
        <begin position="85"/>
        <end position="106"/>
    </location>
</feature>
<dbReference type="NCBIfam" id="TIGR00254">
    <property type="entry name" value="GGDEF"/>
    <property type="match status" value="1"/>
</dbReference>
<dbReference type="InterPro" id="IPR029787">
    <property type="entry name" value="Nucleotide_cyclase"/>
</dbReference>
<gene>
    <name evidence="5" type="ORF">GCM10011352_21040</name>
</gene>
<evidence type="ECO:0000259" key="4">
    <source>
        <dbReference type="PROSITE" id="PS50887"/>
    </source>
</evidence>
<feature type="transmembrane region" description="Helical" evidence="2">
    <location>
        <begin position="127"/>
        <end position="147"/>
    </location>
</feature>
<keyword evidence="2" id="KW-0812">Transmembrane</keyword>
<dbReference type="InterPro" id="IPR000014">
    <property type="entry name" value="PAS"/>
</dbReference>
<dbReference type="InterPro" id="IPR043128">
    <property type="entry name" value="Rev_trsase/Diguanyl_cyclase"/>
</dbReference>
<feature type="compositionally biased region" description="Basic residues" evidence="1">
    <location>
        <begin position="1"/>
        <end position="11"/>
    </location>
</feature>
<name>A0ABQ1KFQ1_9GAMM</name>
<dbReference type="EMBL" id="BMIJ01000004">
    <property type="protein sequence ID" value="GGB94738.1"/>
    <property type="molecule type" value="Genomic_DNA"/>
</dbReference>
<comment type="caution">
    <text evidence="5">The sequence shown here is derived from an EMBL/GenBank/DDBJ whole genome shotgun (WGS) entry which is preliminary data.</text>
</comment>
<feature type="transmembrane region" description="Helical" evidence="2">
    <location>
        <begin position="201"/>
        <end position="222"/>
    </location>
</feature>
<protein>
    <recommendedName>
        <fullName evidence="7">Diguanylate cyclase (GGDEF)-like protein</fullName>
    </recommendedName>
</protein>
<feature type="domain" description="GGDEF" evidence="4">
    <location>
        <begin position="394"/>
        <end position="527"/>
    </location>
</feature>
<keyword evidence="2" id="KW-1133">Transmembrane helix</keyword>
<feature type="transmembrane region" description="Helical" evidence="2">
    <location>
        <begin position="178"/>
        <end position="195"/>
    </location>
</feature>
<sequence length="529" mass="58975">MGFHTKSHMLKRRDSTDQAASVGPVDEDNRLTYRQHTLSRAEADPFTSEQVRLLCSNLRSAILISIALAVIFVGVQWAVLEPDKLLLWSLLLGATLIYRAGLMLLWREDVGVLPATEARRRLLLFRIGVFSGAATWGVAGVFLVPTWNPSHMVYTSFVLAGLCSGAATTLAIDRVSSFAFLLLALAPHSLFLISQDDTVPQGMGTMLLLFMFFLLGTTHSLHQQLEENFDLRLGAVESASQLRQMLEASPIATRIEDSSSKRVLFANSRYVSLVESTAEEVFGYVSPGYYINPETHNEILETLGYGECISDKLIELCTFDERAPVKWVLASFSPVEYEGRTAILGWFYEITDRKIMEEQVEHLAYHDTLTGLPNRLLIIDRLHQAISNAEREQERVAVLFVDLDEFKPVNDTYGHNVGDVLLKAIAKRISGCLRKSDSASRFGGDEFVVVLPSVKDENSAVEVAEKIRHALIEPVEVEGLSLKISSSIGVVLYPDHAEEVKQLLKRADIAMYQAKAEGRNLVKVFRPDM</sequence>
<feature type="region of interest" description="Disordered" evidence="1">
    <location>
        <begin position="1"/>
        <end position="23"/>
    </location>
</feature>
<dbReference type="SUPFAM" id="SSF55073">
    <property type="entry name" value="Nucleotide cyclase"/>
    <property type="match status" value="1"/>
</dbReference>
<dbReference type="Gene3D" id="3.30.70.270">
    <property type="match status" value="1"/>
</dbReference>
<evidence type="ECO:0000259" key="3">
    <source>
        <dbReference type="PROSITE" id="PS50112"/>
    </source>
</evidence>
<feature type="domain" description="PAS" evidence="3">
    <location>
        <begin position="238"/>
        <end position="303"/>
    </location>
</feature>
<dbReference type="InterPro" id="IPR052163">
    <property type="entry name" value="DGC-Regulatory_Protein"/>
</dbReference>
<dbReference type="SUPFAM" id="SSF55785">
    <property type="entry name" value="PYP-like sensor domain (PAS domain)"/>
    <property type="match status" value="1"/>
</dbReference>
<dbReference type="SMART" id="SM00267">
    <property type="entry name" value="GGDEF"/>
    <property type="match status" value="1"/>
</dbReference>
<dbReference type="InterPro" id="IPR000160">
    <property type="entry name" value="GGDEF_dom"/>
</dbReference>
<keyword evidence="2" id="KW-0472">Membrane</keyword>
<dbReference type="PANTHER" id="PTHR46663">
    <property type="entry name" value="DIGUANYLATE CYCLASE DGCT-RELATED"/>
    <property type="match status" value="1"/>
</dbReference>
<evidence type="ECO:0000256" key="1">
    <source>
        <dbReference type="SAM" id="MobiDB-lite"/>
    </source>
</evidence>
<feature type="transmembrane region" description="Helical" evidence="2">
    <location>
        <begin position="61"/>
        <end position="79"/>
    </location>
</feature>
<dbReference type="InterPro" id="IPR035965">
    <property type="entry name" value="PAS-like_dom_sf"/>
</dbReference>
<proteinExistence type="predicted"/>
<keyword evidence="6" id="KW-1185">Reference proteome</keyword>
<evidence type="ECO:0000256" key="2">
    <source>
        <dbReference type="SAM" id="Phobius"/>
    </source>
</evidence>
<dbReference type="Proteomes" id="UP000629025">
    <property type="component" value="Unassembled WGS sequence"/>
</dbReference>
<evidence type="ECO:0008006" key="7">
    <source>
        <dbReference type="Google" id="ProtNLM"/>
    </source>
</evidence>
<dbReference type="CDD" id="cd01949">
    <property type="entry name" value="GGDEF"/>
    <property type="match status" value="1"/>
</dbReference>
<dbReference type="PANTHER" id="PTHR46663:SF2">
    <property type="entry name" value="GGDEF DOMAIN-CONTAINING PROTEIN"/>
    <property type="match status" value="1"/>
</dbReference>
<dbReference type="PROSITE" id="PS50112">
    <property type="entry name" value="PAS"/>
    <property type="match status" value="1"/>
</dbReference>
<accession>A0ABQ1KFQ1</accession>
<reference evidence="6" key="1">
    <citation type="journal article" date="2019" name="Int. J. Syst. Evol. Microbiol.">
        <title>The Global Catalogue of Microorganisms (GCM) 10K type strain sequencing project: providing services to taxonomists for standard genome sequencing and annotation.</title>
        <authorList>
            <consortium name="The Broad Institute Genomics Platform"/>
            <consortium name="The Broad Institute Genome Sequencing Center for Infectious Disease"/>
            <person name="Wu L."/>
            <person name="Ma J."/>
        </authorList>
    </citation>
    <scope>NUCLEOTIDE SEQUENCE [LARGE SCALE GENOMIC DNA]</scope>
    <source>
        <strain evidence="6">CGMCC 1.15341</strain>
    </source>
</reference>
<evidence type="ECO:0000313" key="6">
    <source>
        <dbReference type="Proteomes" id="UP000629025"/>
    </source>
</evidence>
<evidence type="ECO:0000313" key="5">
    <source>
        <dbReference type="EMBL" id="GGB94738.1"/>
    </source>
</evidence>
<dbReference type="Pfam" id="PF00990">
    <property type="entry name" value="GGDEF"/>
    <property type="match status" value="1"/>
</dbReference>
<dbReference type="Gene3D" id="3.30.450.20">
    <property type="entry name" value="PAS domain"/>
    <property type="match status" value="1"/>
</dbReference>
<organism evidence="5 6">
    <name type="scientific">Marinobacterium zhoushanense</name>
    <dbReference type="NCBI Taxonomy" id="1679163"/>
    <lineage>
        <taxon>Bacteria</taxon>
        <taxon>Pseudomonadati</taxon>
        <taxon>Pseudomonadota</taxon>
        <taxon>Gammaproteobacteria</taxon>
        <taxon>Oceanospirillales</taxon>
        <taxon>Oceanospirillaceae</taxon>
        <taxon>Marinobacterium</taxon>
    </lineage>
</organism>